<proteinExistence type="predicted"/>
<feature type="region of interest" description="Disordered" evidence="1">
    <location>
        <begin position="206"/>
        <end position="227"/>
    </location>
</feature>
<reference evidence="3" key="1">
    <citation type="submission" date="2021-02" db="EMBL/GenBank/DDBJ databases">
        <authorList>
            <person name="Dougan E. K."/>
            <person name="Rhodes N."/>
            <person name="Thang M."/>
            <person name="Chan C."/>
        </authorList>
    </citation>
    <scope>NUCLEOTIDE SEQUENCE</scope>
</reference>
<accession>A0A812NK73</accession>
<dbReference type="PROSITE" id="PS51257">
    <property type="entry name" value="PROKAR_LIPOPROTEIN"/>
    <property type="match status" value="1"/>
</dbReference>
<organism evidence="3 4">
    <name type="scientific">Symbiodinium natans</name>
    <dbReference type="NCBI Taxonomy" id="878477"/>
    <lineage>
        <taxon>Eukaryota</taxon>
        <taxon>Sar</taxon>
        <taxon>Alveolata</taxon>
        <taxon>Dinophyceae</taxon>
        <taxon>Suessiales</taxon>
        <taxon>Symbiodiniaceae</taxon>
        <taxon>Symbiodinium</taxon>
    </lineage>
</organism>
<protein>
    <submittedName>
        <fullName evidence="3">Uncharacterized protein</fullName>
    </submittedName>
</protein>
<comment type="caution">
    <text evidence="3">The sequence shown here is derived from an EMBL/GenBank/DDBJ whole genome shotgun (WGS) entry which is preliminary data.</text>
</comment>
<evidence type="ECO:0000256" key="1">
    <source>
        <dbReference type="SAM" id="MobiDB-lite"/>
    </source>
</evidence>
<evidence type="ECO:0000313" key="3">
    <source>
        <dbReference type="EMBL" id="CAE7291974.1"/>
    </source>
</evidence>
<dbReference type="AlphaFoldDB" id="A0A812NK73"/>
<dbReference type="Proteomes" id="UP000604046">
    <property type="component" value="Unassembled WGS sequence"/>
</dbReference>
<keyword evidence="2" id="KW-0732">Signal</keyword>
<feature type="signal peptide" evidence="2">
    <location>
        <begin position="1"/>
        <end position="22"/>
    </location>
</feature>
<evidence type="ECO:0000313" key="4">
    <source>
        <dbReference type="Proteomes" id="UP000604046"/>
    </source>
</evidence>
<gene>
    <name evidence="3" type="ORF">SNAT2548_LOCUS15392</name>
</gene>
<dbReference type="OrthoDB" id="408343at2759"/>
<feature type="chain" id="PRO_5032810440" evidence="2">
    <location>
        <begin position="23"/>
        <end position="227"/>
    </location>
</feature>
<evidence type="ECO:0000256" key="2">
    <source>
        <dbReference type="SAM" id="SignalP"/>
    </source>
</evidence>
<sequence>MMLCPLRLRTVALFLTVWVAAGAGFGGCPPIEQVQKPEVVSTYNVSKAQGRFFEIFVKDVVEAPCTCFLKDRRVNAKGLQDSDQLYCGAGKYMSWYNATEDNFFVPGHNARFDLVFQRPLIRKVVFPNVVLGFAEEAPGAHTSGYTWLVEYQCMERLGVQTYMGFNIYHRNWDPPEADVIAIRRVIEEAGLEEHWASIKPMGGPHCNYTNHTSSPPSTFQSSPALLV</sequence>
<dbReference type="EMBL" id="CAJNDS010001957">
    <property type="protein sequence ID" value="CAE7291974.1"/>
    <property type="molecule type" value="Genomic_DNA"/>
</dbReference>
<keyword evidence="4" id="KW-1185">Reference proteome</keyword>
<name>A0A812NK73_9DINO</name>
<feature type="compositionally biased region" description="Low complexity" evidence="1">
    <location>
        <begin position="212"/>
        <end position="227"/>
    </location>
</feature>